<accession>A0A6C0KB93</accession>
<dbReference type="Pfam" id="PF19263">
    <property type="entry name" value="DUF5906"/>
    <property type="match status" value="1"/>
</dbReference>
<dbReference type="EMBL" id="MN740854">
    <property type="protein sequence ID" value="QHU15285.1"/>
    <property type="molecule type" value="Genomic_DNA"/>
</dbReference>
<evidence type="ECO:0000256" key="2">
    <source>
        <dbReference type="ARBA" id="ARBA00022840"/>
    </source>
</evidence>
<keyword evidence="1" id="KW-0547">Nucleotide-binding</keyword>
<reference evidence="5" key="1">
    <citation type="journal article" date="2020" name="Nature">
        <title>Giant virus diversity and host interactions through global metagenomics.</title>
        <authorList>
            <person name="Schulz F."/>
            <person name="Roux S."/>
            <person name="Paez-Espino D."/>
            <person name="Jungbluth S."/>
            <person name="Walsh D.A."/>
            <person name="Denef V.J."/>
            <person name="McMahon K.D."/>
            <person name="Konstantinidis K.T."/>
            <person name="Eloe-Fadrosh E.A."/>
            <person name="Kyrpides N.C."/>
            <person name="Woyke T."/>
        </authorList>
    </citation>
    <scope>NUCLEOTIDE SEQUENCE</scope>
    <source>
        <strain evidence="5">GVMAG-S-1103017-68</strain>
    </source>
</reference>
<dbReference type="GO" id="GO:0005524">
    <property type="term" value="F:ATP binding"/>
    <property type="evidence" value="ECO:0007669"/>
    <property type="project" value="UniProtKB-KW"/>
</dbReference>
<evidence type="ECO:0000256" key="1">
    <source>
        <dbReference type="ARBA" id="ARBA00022741"/>
    </source>
</evidence>
<proteinExistence type="predicted"/>
<protein>
    <recommendedName>
        <fullName evidence="4">SF3 helicase domain-containing protein</fullName>
    </recommendedName>
</protein>
<feature type="domain" description="SF3 helicase" evidence="4">
    <location>
        <begin position="1372"/>
        <end position="1532"/>
    </location>
</feature>
<feature type="region of interest" description="Disordered" evidence="3">
    <location>
        <begin position="1"/>
        <end position="32"/>
    </location>
</feature>
<evidence type="ECO:0000256" key="3">
    <source>
        <dbReference type="SAM" id="MobiDB-lite"/>
    </source>
</evidence>
<dbReference type="InterPro" id="IPR027417">
    <property type="entry name" value="P-loop_NTPase"/>
</dbReference>
<dbReference type="Gene3D" id="3.40.50.300">
    <property type="entry name" value="P-loop containing nucleotide triphosphate hydrolases"/>
    <property type="match status" value="1"/>
</dbReference>
<evidence type="ECO:0000259" key="4">
    <source>
        <dbReference type="PROSITE" id="PS51206"/>
    </source>
</evidence>
<evidence type="ECO:0000313" key="5">
    <source>
        <dbReference type="EMBL" id="QHU15285.1"/>
    </source>
</evidence>
<dbReference type="SUPFAM" id="SSF52540">
    <property type="entry name" value="P-loop containing nucleoside triphosphate hydrolases"/>
    <property type="match status" value="1"/>
</dbReference>
<name>A0A6C0KB93_9ZZZZ</name>
<sequence length="1941" mass="218125">MQYMEGGGDMSDDEDTDGHGHDEPPAAADAVDTGSAETFISNLRSCGGLLSLPDDLLKIVGVFVSDHIGLVASPEGAQSSGDAQLLLNENEGLRRCFGSDNPSCRTTDGSAEQIYIHCKACRDVFETCFGAPEMVYEVLHDERHDAPGLATILQGVREIVSEAFRRANTASGLAGIHETVPRAFVVPFAIMASFQQSSDDGRLRAAVEAVISEDCSINHLQEIKKSLLSLSRIQSMLSVLSATGERLRLHEDPDERAVEYKQTKTFIATVNYVSNIMRTTLAKKLVGDFHVFETMEEMEQLDTLQMLMLPMHPEHSLKSNKPDEMYRLLLDHCCAAGMMRRTYDCPNKMQPEDFYLQKECKISKADFKPPTMADVIRAAANPDSGVPYSSELVTHHTLNIQNVGSLQDIFSRMFSSENNSGLFNENIVNKNATLDVRMGTILSKTVETRLRVVNDFRGWNFCDTVLAGVPAAYINKPAKNTPPGEKREFHHRRTNALFHTKTGNTGIRSFENVVMVISPPFRCDYMDTSAHPTSAEVVKQYDTMSLNGQTLHLEHPSNKGMVREWRDNVSLARFEAFVSIDGAPSYCVRHVALPFLTGRYTTINVAGYVARTIAAGAVASLVDRGRSERQCFCSRSNRPCDAHSHEQDQIFEALVRPPVAVDVDTLHHKHPESLDAMGLGTASASVLLHVLTATAATSERSGWLDEFLLDAVAKVAPFEWIDRGTRPNPCGFDNFHLAYVRLPGCDDALAAAVDLWWGAARAKWTAAVADHDNDNLSPLREMWETVEMALPTDFYTTDATRSMYAYMRGIHGTRMHRRIDDDEFRDMVVMSAVELALPQVALIDTIDRLEAACSARGLSIDPHAVKDALEATEGVPTSAGRFLLRWELCTVTGLEPGEGAHTLAVYESQQDGRTLRSVATGDLPDDPHGVELCANFAPDETLRGARATLLTNAGLVCTYYAEWFGRTAGAERTGYTSVVLEDLFQAPEVVVDGVRRYRVLFGSTCPGLLDGEKVSDALYRQNPSLDLTQQELSVVLAEEQKMFLLTGCRSWMYFRHQDRRIVRCREVDDTLVCSVVGERAIGQASPRERVISREDADPVELWEGTPPDDDDLRYFEYRYLLDTNATVQLVGESESDLMYSCFRIEPRRCVKCGKEYANFGTAGAEATLCKGCINGEQTFCCPKRIKLQSSRPVCGRATRSDSARNTNLRPHSKYPTRLFGSMLYSMNCVTLQHHGSESRGWVKSHVPKLSEVSGDPVKGLPANMVPMTSFCDKPVQDTNAGQRAPRGRRHNTRPSEKNEHLLNPLSGDNEHHANIFKDGFLFGETFMQQRVGMLPVFYRRDGDKQGWPSWESFHNDMYEQIMSVQAKSYTKEIPFVMADFLAFVGRLHFGCEIVDQWQQLLFIWGQACTGKSDIQKNLENCYPTHRRLVLGNTSERFGAGEIKDKMLIVQPEAPREKSEQMGIENIKKIVSGETINADRKGINPIDIYPDAQMLFSCNNTGQYNNSDQGWQRRPALVYFGQKVTQTDKQKCPHMHNLRDHVHGLPLLTTICAYHQAFFMMQGENPLIGGGVTLGCAKQSSAAVITKFFLHSRNVFAQTSAGDNWLTYLRQPVECCKDGWYRGVAEKWDRDAMELGIDDDTRVAALKRINCTFYNVVGVERRWEAVMRPFIDETVYLQEMIGSLPAAQNGFFDEPPWKADAYTAARDEELQANMKYMTSDIMATLVPKRDDCVVYLLWRTVMDAVGERTTHEEVFAHLIGYFQDSSDTNSYNASQIVDDRLQLYKRLAVVIEREKDNAFQGHQRARLEHIFNWLQVASGKMSYRFKPCHFPFSIKSPLFQYVYRLMSIMFMSHMDVRRFHEQIKDDEQYKKITLDNSELIGTALHTNIENNVSQGDVASLSDYQIRIDKDSARLGFFFSCFVWCDFSAEKMDVRAEDPGARY</sequence>
<feature type="region of interest" description="Disordered" evidence="3">
    <location>
        <begin position="1272"/>
        <end position="1304"/>
    </location>
</feature>
<keyword evidence="2" id="KW-0067">ATP-binding</keyword>
<dbReference type="PROSITE" id="PS51206">
    <property type="entry name" value="SF3_HELICASE_1"/>
    <property type="match status" value="1"/>
</dbReference>
<dbReference type="InterPro" id="IPR045455">
    <property type="entry name" value="NrS-1_pol-like_helicase"/>
</dbReference>
<organism evidence="5">
    <name type="scientific">viral metagenome</name>
    <dbReference type="NCBI Taxonomy" id="1070528"/>
    <lineage>
        <taxon>unclassified sequences</taxon>
        <taxon>metagenomes</taxon>
        <taxon>organismal metagenomes</taxon>
    </lineage>
</organism>
<dbReference type="InterPro" id="IPR014015">
    <property type="entry name" value="Helicase_SF3_DNA-vir"/>
</dbReference>